<reference evidence="3 4" key="1">
    <citation type="submission" date="2020-12" db="EMBL/GenBank/DDBJ databases">
        <title>Effect of drift, selection, and recombination on the evolution of hybrid genomes in Candida yeast pathogens.</title>
        <authorList>
            <person name="Mixao V."/>
            <person name="Ksiezopolska E."/>
            <person name="Saus E."/>
            <person name="Boekhout T."/>
            <person name="Gacser A."/>
            <person name="Gabaldon T."/>
        </authorList>
    </citation>
    <scope>NUCLEOTIDE SEQUENCE [LARGE SCALE GENOMIC DNA]</scope>
    <source>
        <strain evidence="3 4">BP57</strain>
    </source>
</reference>
<gene>
    <name evidence="3" type="ORF">I9W82_005685</name>
</gene>
<feature type="compositionally biased region" description="Basic residues" evidence="2">
    <location>
        <begin position="11"/>
        <end position="25"/>
    </location>
</feature>
<comment type="caution">
    <text evidence="3">The sequence shown here is derived from an EMBL/GenBank/DDBJ whole genome shotgun (WGS) entry which is preliminary data.</text>
</comment>
<dbReference type="OrthoDB" id="3364649at2759"/>
<protein>
    <submittedName>
        <fullName evidence="3">Uncharacterized protein</fullName>
    </submittedName>
</protein>
<dbReference type="GeneID" id="93654314"/>
<dbReference type="Proteomes" id="UP000669133">
    <property type="component" value="Unassembled WGS sequence"/>
</dbReference>
<evidence type="ECO:0000256" key="1">
    <source>
        <dbReference type="SAM" id="Coils"/>
    </source>
</evidence>
<organism evidence="3 4">
    <name type="scientific">Candida metapsilosis</name>
    <dbReference type="NCBI Taxonomy" id="273372"/>
    <lineage>
        <taxon>Eukaryota</taxon>
        <taxon>Fungi</taxon>
        <taxon>Dikarya</taxon>
        <taxon>Ascomycota</taxon>
        <taxon>Saccharomycotina</taxon>
        <taxon>Pichiomycetes</taxon>
        <taxon>Debaryomycetaceae</taxon>
        <taxon>Candida/Lodderomyces clade</taxon>
        <taxon>Candida</taxon>
    </lineage>
</organism>
<feature type="coiled-coil region" evidence="1">
    <location>
        <begin position="297"/>
        <end position="331"/>
    </location>
</feature>
<feature type="compositionally biased region" description="Polar residues" evidence="2">
    <location>
        <begin position="51"/>
        <end position="70"/>
    </location>
</feature>
<evidence type="ECO:0000313" key="4">
    <source>
        <dbReference type="Proteomes" id="UP000669133"/>
    </source>
</evidence>
<dbReference type="GO" id="GO:0007059">
    <property type="term" value="P:chromosome segregation"/>
    <property type="evidence" value="ECO:0007669"/>
    <property type="project" value="InterPro"/>
</dbReference>
<keyword evidence="1" id="KW-0175">Coiled coil</keyword>
<dbReference type="AlphaFoldDB" id="A0A8H8DAG2"/>
<dbReference type="InterPro" id="IPR013218">
    <property type="entry name" value="Dsn1/Mis13"/>
</dbReference>
<evidence type="ECO:0000256" key="2">
    <source>
        <dbReference type="SAM" id="MobiDB-lite"/>
    </source>
</evidence>
<feature type="compositionally biased region" description="Basic and acidic residues" evidence="2">
    <location>
        <begin position="159"/>
        <end position="174"/>
    </location>
</feature>
<dbReference type="PANTHER" id="PTHR14778">
    <property type="entry name" value="KINETOCHORE-ASSOCIATED PROTEIN DSN1 HOMOLOG"/>
    <property type="match status" value="1"/>
</dbReference>
<accession>A0A8H8DAG2</accession>
<dbReference type="PANTHER" id="PTHR14778:SF2">
    <property type="entry name" value="KINETOCHORE-ASSOCIATED PROTEIN DSN1 HOMOLOG"/>
    <property type="match status" value="1"/>
</dbReference>
<dbReference type="GO" id="GO:0000444">
    <property type="term" value="C:MIS12/MIND type complex"/>
    <property type="evidence" value="ECO:0007669"/>
    <property type="project" value="InterPro"/>
</dbReference>
<name>A0A8H8DAG2_9ASCO</name>
<proteinExistence type="predicted"/>
<evidence type="ECO:0000313" key="3">
    <source>
        <dbReference type="EMBL" id="KAG5416721.1"/>
    </source>
</evidence>
<keyword evidence="4" id="KW-1185">Reference proteome</keyword>
<dbReference type="Pfam" id="PF08202">
    <property type="entry name" value="MIS13"/>
    <property type="match status" value="1"/>
</dbReference>
<dbReference type="EMBL" id="JAEOAQ010000009">
    <property type="protein sequence ID" value="KAG5416721.1"/>
    <property type="molecule type" value="Genomic_DNA"/>
</dbReference>
<dbReference type="RefSeq" id="XP_067545837.1">
    <property type="nucleotide sequence ID" value="XM_067694888.1"/>
</dbReference>
<feature type="region of interest" description="Disordered" evidence="2">
    <location>
        <begin position="1"/>
        <end position="199"/>
    </location>
</feature>
<dbReference type="GO" id="GO:0051301">
    <property type="term" value="P:cell division"/>
    <property type="evidence" value="ECO:0007669"/>
    <property type="project" value="InterPro"/>
</dbReference>
<sequence length="445" mass="50686">MKTSKRLGNGKPRRGTRASKTHKSKSTSPTPRDSNLSHHHPRNIFARDNKLSSLFSSQTESTPDPSTRRTNLPYKDDDEGIFERDSSPPLDIRRKRRSLTPPGQLKELTYDLSKESPPGELSHDFFNISKPKNSKKKKKSASQASQERLKSQLQSPLKGHNDVLDRGSQRDHSHGARRISYNSRGRRVSSMGNGFEGEPHQDVPVSEYYKHLDTSIPESDRMRQLLIWNLKAELDKEENDMKAKQGQISSDSQTVNNIAKTINDELIQSLKDYSISMDWKEGSSQRVDSVLLPNPKNKTNLENIKKYSSELNALKSEKREWELAYQRLTSLIDTVATPSETEAFANSLSNENVQSELALDPNFVHVERNYLDIHQNLSKVETDVESLFFSARQMNELTEKINSRGQDELQNDISNLLTKSLPKSHPEKPVDSKDILRAICLRAKR</sequence>